<dbReference type="InterPro" id="IPR011049">
    <property type="entry name" value="Serralysin-like_metalloprot_C"/>
</dbReference>
<name>A0A074W401_9NEIS</name>
<accession>A0A074W401</accession>
<comment type="caution">
    <text evidence="1">The sequence shown here is derived from an EMBL/GenBank/DDBJ whole genome shotgun (WGS) entry which is preliminary data.</text>
</comment>
<dbReference type="Pfam" id="PF00353">
    <property type="entry name" value="HemolysinCabind"/>
    <property type="match status" value="1"/>
</dbReference>
<dbReference type="Proteomes" id="UP000027644">
    <property type="component" value="Unassembled WGS sequence"/>
</dbReference>
<dbReference type="EMBL" id="AVQL01000104">
    <property type="protein sequence ID" value="KEQ02104.1"/>
    <property type="molecule type" value="Genomic_DNA"/>
</dbReference>
<dbReference type="SUPFAM" id="SSF51120">
    <property type="entry name" value="beta-Roll"/>
    <property type="match status" value="1"/>
</dbReference>
<protein>
    <submittedName>
        <fullName evidence="1">Hemolysin-type calcium-binding repeat (2 copies)</fullName>
    </submittedName>
</protein>
<evidence type="ECO:0000313" key="2">
    <source>
        <dbReference type="Proteomes" id="UP000027644"/>
    </source>
</evidence>
<reference evidence="1 2" key="1">
    <citation type="journal article" date="2014" name="PLoS Genet.">
        <title>Hidden diversity in honey bee gut symbionts detected by single-cell genomics.</title>
        <authorList>
            <person name="Engel P."/>
            <person name="Stepanauskas R."/>
            <person name="Moran N."/>
        </authorList>
    </citation>
    <scope>NUCLEOTIDE SEQUENCE [LARGE SCALE GENOMIC DNA]</scope>
    <source>
        <strain evidence="1 2">SCGC AB-598-J21</strain>
    </source>
</reference>
<feature type="non-terminal residue" evidence="1">
    <location>
        <position position="119"/>
    </location>
</feature>
<dbReference type="PRINTS" id="PR00313">
    <property type="entry name" value="CABNDNGRPT"/>
</dbReference>
<gene>
    <name evidence="1" type="ORF">SASC598J21_001130</name>
</gene>
<organism evidence="1 2">
    <name type="scientific">Snodgrassella alvi SCGC AB-598-J21</name>
    <dbReference type="NCBI Taxonomy" id="1385367"/>
    <lineage>
        <taxon>Bacteria</taxon>
        <taxon>Pseudomonadati</taxon>
        <taxon>Pseudomonadota</taxon>
        <taxon>Betaproteobacteria</taxon>
        <taxon>Neisseriales</taxon>
        <taxon>Neisseriaceae</taxon>
        <taxon>Snodgrassella</taxon>
    </lineage>
</organism>
<dbReference type="AlphaFoldDB" id="A0A074W401"/>
<dbReference type="Gene3D" id="2.150.10.10">
    <property type="entry name" value="Serralysin-like metalloprotease, C-terminal"/>
    <property type="match status" value="1"/>
</dbReference>
<proteinExistence type="predicted"/>
<dbReference type="GO" id="GO:0005509">
    <property type="term" value="F:calcium ion binding"/>
    <property type="evidence" value="ECO:0007669"/>
    <property type="project" value="InterPro"/>
</dbReference>
<evidence type="ECO:0000313" key="1">
    <source>
        <dbReference type="EMBL" id="KEQ02104.1"/>
    </source>
</evidence>
<sequence>MDISGVAQKLSEQSGESMADILDNFITQGVQTASKLGDILSGENSETGELYNQLIGSSGNDRLSGENEYNFLDGGDGDDTLIATGDYNILIGGRGNDYMIGSEEYKDIYIFEEGHGQDT</sequence>
<dbReference type="InterPro" id="IPR001343">
    <property type="entry name" value="Hemolysn_Ca-bd"/>
</dbReference>